<dbReference type="PROSITE" id="PS00137">
    <property type="entry name" value="SUBTILASE_HIS"/>
    <property type="match status" value="1"/>
</dbReference>
<organism evidence="11 12">
    <name type="scientific">Phytohabitans rumicis</name>
    <dbReference type="NCBI Taxonomy" id="1076125"/>
    <lineage>
        <taxon>Bacteria</taxon>
        <taxon>Bacillati</taxon>
        <taxon>Actinomycetota</taxon>
        <taxon>Actinomycetes</taxon>
        <taxon>Micromonosporales</taxon>
        <taxon>Micromonosporaceae</taxon>
    </lineage>
</organism>
<evidence type="ECO:0000313" key="12">
    <source>
        <dbReference type="Proteomes" id="UP000482960"/>
    </source>
</evidence>
<protein>
    <recommendedName>
        <fullName evidence="13">Serine protease</fullName>
    </recommendedName>
</protein>
<dbReference type="InterPro" id="IPR050131">
    <property type="entry name" value="Peptidase_S8_subtilisin-like"/>
</dbReference>
<reference evidence="11 12" key="1">
    <citation type="submission" date="2020-03" db="EMBL/GenBank/DDBJ databases">
        <title>Whole genome shotgun sequence of Phytohabitans rumicis NBRC 108638.</title>
        <authorList>
            <person name="Komaki H."/>
            <person name="Tamura T."/>
        </authorList>
    </citation>
    <scope>NUCLEOTIDE SEQUENCE [LARGE SCALE GENOMIC DNA]</scope>
    <source>
        <strain evidence="11 12">NBRC 108638</strain>
    </source>
</reference>
<evidence type="ECO:0008006" key="13">
    <source>
        <dbReference type="Google" id="ProtNLM"/>
    </source>
</evidence>
<feature type="domain" description="Peptidase S8/S53" evidence="9">
    <location>
        <begin position="157"/>
        <end position="388"/>
    </location>
</feature>
<feature type="domain" description="Inhibitor I9" evidence="10">
    <location>
        <begin position="49"/>
        <end position="119"/>
    </location>
</feature>
<dbReference type="SUPFAM" id="SSF54897">
    <property type="entry name" value="Protease propeptides/inhibitors"/>
    <property type="match status" value="1"/>
</dbReference>
<dbReference type="RefSeq" id="WP_173086222.1">
    <property type="nucleotide sequence ID" value="NZ_BAABJB010000008.1"/>
</dbReference>
<dbReference type="InterPro" id="IPR036852">
    <property type="entry name" value="Peptidase_S8/S53_dom_sf"/>
</dbReference>
<sequence length="405" mass="40671">MRVSRAITATAAVGAAVVVGVVTPAAAAPNTATPAAIRNAGGPTAIPGSYLVVLKDGTAAKARVSLAAATLTARYGGAVGHRYSAALRGFSVRANEATARRLAADPAVAYVEQDHTVQADSTQANPPSWGLDRIDQRNQPLDASYTYPSSGGAGVRAYVIDTGIRMTHQDVVGRAVTGTDVIDGGSADDCYGHGTHVAGSLGGTAYGVAKSVTLVAVRVLDCIGSGSVSTVVAGIDWVAANAVKPAVANMSLGFYRTTDTADAVGTATRGLIATGVATVVSAGNDASIACDKTPAYVPAALTVGYTWYDDVVAYRSNEGSCVDLFAPGQNITSIESASDTATGIRSGTSMAAPHVAGAAALLLAANPSWTPAQVHSAIVANATTGVVTSLDDPTSPNRLLYVPPS</sequence>
<gene>
    <name evidence="11" type="ORF">Prum_101480</name>
</gene>
<evidence type="ECO:0000256" key="3">
    <source>
        <dbReference type="ARBA" id="ARBA00022801"/>
    </source>
</evidence>
<dbReference type="Gene3D" id="3.30.70.80">
    <property type="entry name" value="Peptidase S8 propeptide/proteinase inhibitor I9"/>
    <property type="match status" value="1"/>
</dbReference>
<dbReference type="GO" id="GO:0005615">
    <property type="term" value="C:extracellular space"/>
    <property type="evidence" value="ECO:0007669"/>
    <property type="project" value="TreeGrafter"/>
</dbReference>
<keyword evidence="3 6" id="KW-0378">Hydrolase</keyword>
<evidence type="ECO:0000256" key="7">
    <source>
        <dbReference type="RuleBase" id="RU003355"/>
    </source>
</evidence>
<dbReference type="Pfam" id="PF05922">
    <property type="entry name" value="Inhibitor_I9"/>
    <property type="match status" value="1"/>
</dbReference>
<dbReference type="InterPro" id="IPR034193">
    <property type="entry name" value="PCSK9_ProteinaseK-like"/>
</dbReference>
<reference evidence="11 12" key="2">
    <citation type="submission" date="2020-03" db="EMBL/GenBank/DDBJ databases">
        <authorList>
            <person name="Ichikawa N."/>
            <person name="Kimura A."/>
            <person name="Kitahashi Y."/>
            <person name="Uohara A."/>
        </authorList>
    </citation>
    <scope>NUCLEOTIDE SEQUENCE [LARGE SCALE GENOMIC DNA]</scope>
    <source>
        <strain evidence="11 12">NBRC 108638</strain>
    </source>
</reference>
<dbReference type="InterPro" id="IPR022398">
    <property type="entry name" value="Peptidase_S8_His-AS"/>
</dbReference>
<dbReference type="InterPro" id="IPR015500">
    <property type="entry name" value="Peptidase_S8_subtilisin-rel"/>
</dbReference>
<dbReference type="InterPro" id="IPR010259">
    <property type="entry name" value="S8pro/Inhibitor_I9"/>
</dbReference>
<dbReference type="Pfam" id="PF00082">
    <property type="entry name" value="Peptidase_S8"/>
    <property type="match status" value="1"/>
</dbReference>
<feature type="active site" description="Charge relay system" evidence="5 6">
    <location>
        <position position="193"/>
    </location>
</feature>
<dbReference type="PANTHER" id="PTHR43806:SF11">
    <property type="entry name" value="CEREVISIN-RELATED"/>
    <property type="match status" value="1"/>
</dbReference>
<name>A0A6V8LQF2_9ACTN</name>
<dbReference type="InterPro" id="IPR037045">
    <property type="entry name" value="S8pro/Inhibitor_I9_sf"/>
</dbReference>
<evidence type="ECO:0000256" key="4">
    <source>
        <dbReference type="ARBA" id="ARBA00022825"/>
    </source>
</evidence>
<evidence type="ECO:0000256" key="1">
    <source>
        <dbReference type="ARBA" id="ARBA00011073"/>
    </source>
</evidence>
<dbReference type="GO" id="GO:0004252">
    <property type="term" value="F:serine-type endopeptidase activity"/>
    <property type="evidence" value="ECO:0007669"/>
    <property type="project" value="UniProtKB-UniRule"/>
</dbReference>
<dbReference type="PRINTS" id="PR00723">
    <property type="entry name" value="SUBTILISIN"/>
</dbReference>
<dbReference type="Gene3D" id="3.40.50.200">
    <property type="entry name" value="Peptidase S8/S53 domain"/>
    <property type="match status" value="1"/>
</dbReference>
<dbReference type="InterPro" id="IPR000209">
    <property type="entry name" value="Peptidase_S8/S53_dom"/>
</dbReference>
<dbReference type="GO" id="GO:0006508">
    <property type="term" value="P:proteolysis"/>
    <property type="evidence" value="ECO:0007669"/>
    <property type="project" value="UniProtKB-KW"/>
</dbReference>
<dbReference type="PROSITE" id="PS00138">
    <property type="entry name" value="SUBTILASE_SER"/>
    <property type="match status" value="1"/>
</dbReference>
<dbReference type="PROSITE" id="PS00136">
    <property type="entry name" value="SUBTILASE_ASP"/>
    <property type="match status" value="1"/>
</dbReference>
<keyword evidence="2 6" id="KW-0645">Protease</keyword>
<dbReference type="InterPro" id="IPR023828">
    <property type="entry name" value="Peptidase_S8_Ser-AS"/>
</dbReference>
<comment type="similarity">
    <text evidence="1 6 7">Belongs to the peptidase S8 family.</text>
</comment>
<dbReference type="CDD" id="cd04077">
    <property type="entry name" value="Peptidases_S8_PCSK9_ProteinaseK_like"/>
    <property type="match status" value="1"/>
</dbReference>
<feature type="active site" description="Charge relay system" evidence="5 6">
    <location>
        <position position="161"/>
    </location>
</feature>
<evidence type="ECO:0000256" key="6">
    <source>
        <dbReference type="PROSITE-ProRule" id="PRU01240"/>
    </source>
</evidence>
<keyword evidence="12" id="KW-1185">Reference proteome</keyword>
<feature type="chain" id="PRO_5028921406" description="Serine protease" evidence="8">
    <location>
        <begin position="28"/>
        <end position="405"/>
    </location>
</feature>
<comment type="caution">
    <text evidence="11">The sequence shown here is derived from an EMBL/GenBank/DDBJ whole genome shotgun (WGS) entry which is preliminary data.</text>
</comment>
<accession>A0A6V8LQF2</accession>
<dbReference type="AlphaFoldDB" id="A0A6V8LQF2"/>
<feature type="signal peptide" evidence="8">
    <location>
        <begin position="1"/>
        <end position="27"/>
    </location>
</feature>
<dbReference type="InterPro" id="IPR023827">
    <property type="entry name" value="Peptidase_S8_Asp-AS"/>
</dbReference>
<evidence type="ECO:0000259" key="9">
    <source>
        <dbReference type="Pfam" id="PF00082"/>
    </source>
</evidence>
<evidence type="ECO:0000256" key="8">
    <source>
        <dbReference type="SAM" id="SignalP"/>
    </source>
</evidence>
<dbReference type="FunFam" id="3.40.50.200:FF:000014">
    <property type="entry name" value="Proteinase K"/>
    <property type="match status" value="1"/>
</dbReference>
<dbReference type="EMBL" id="BLPG01000002">
    <property type="protein sequence ID" value="GFJ96506.1"/>
    <property type="molecule type" value="Genomic_DNA"/>
</dbReference>
<evidence type="ECO:0000256" key="5">
    <source>
        <dbReference type="PIRSR" id="PIRSR615500-1"/>
    </source>
</evidence>
<dbReference type="PANTHER" id="PTHR43806">
    <property type="entry name" value="PEPTIDASE S8"/>
    <property type="match status" value="1"/>
</dbReference>
<proteinExistence type="inferred from homology"/>
<dbReference type="PROSITE" id="PS51892">
    <property type="entry name" value="SUBTILASE"/>
    <property type="match status" value="1"/>
</dbReference>
<feature type="active site" description="Charge relay system" evidence="5 6">
    <location>
        <position position="349"/>
    </location>
</feature>
<evidence type="ECO:0000259" key="10">
    <source>
        <dbReference type="Pfam" id="PF05922"/>
    </source>
</evidence>
<dbReference type="Proteomes" id="UP000482960">
    <property type="component" value="Unassembled WGS sequence"/>
</dbReference>
<dbReference type="SUPFAM" id="SSF52743">
    <property type="entry name" value="Subtilisin-like"/>
    <property type="match status" value="1"/>
</dbReference>
<keyword evidence="4 6" id="KW-0720">Serine protease</keyword>
<evidence type="ECO:0000313" key="11">
    <source>
        <dbReference type="EMBL" id="GFJ96506.1"/>
    </source>
</evidence>
<keyword evidence="8" id="KW-0732">Signal</keyword>
<evidence type="ECO:0000256" key="2">
    <source>
        <dbReference type="ARBA" id="ARBA00022670"/>
    </source>
</evidence>